<dbReference type="InterPro" id="IPR005807">
    <property type="entry name" value="SecE_bac"/>
</dbReference>
<keyword evidence="7 9" id="KW-0811">Translocation</keyword>
<keyword evidence="2 9" id="KW-0813">Transport</keyword>
<dbReference type="Proteomes" id="UP001147830">
    <property type="component" value="Unassembled WGS sequence"/>
</dbReference>
<dbReference type="GO" id="GO:0043952">
    <property type="term" value="P:protein transport by the Sec complex"/>
    <property type="evidence" value="ECO:0007669"/>
    <property type="project" value="UniProtKB-UniRule"/>
</dbReference>
<name>A0A9X2WEE2_9GAMM</name>
<feature type="transmembrane region" description="Helical" evidence="9">
    <location>
        <begin position="39"/>
        <end position="58"/>
    </location>
</feature>
<keyword evidence="3 9" id="KW-1003">Cell membrane</keyword>
<evidence type="ECO:0000313" key="11">
    <source>
        <dbReference type="Proteomes" id="UP001147830"/>
    </source>
</evidence>
<accession>A0A9X2WEE2</accession>
<sequence>MNTDSKASKSPLDILKWLLAAAFLAAAVVGNYVYADMPLLYRVLGVVVLMAISAGFALTSTQGKAFMQLLKEANVERRKVVWPTRQETTQTTMIVVVVVVLMALVLWGLDSLLGWLISLLVG</sequence>
<dbReference type="NCBIfam" id="TIGR00964">
    <property type="entry name" value="secE_bact"/>
    <property type="match status" value="1"/>
</dbReference>
<dbReference type="GO" id="GO:0005886">
    <property type="term" value="C:plasma membrane"/>
    <property type="evidence" value="ECO:0007669"/>
    <property type="project" value="UniProtKB-UniRule"/>
</dbReference>
<comment type="subunit">
    <text evidence="9">Component of the Sec protein translocase complex. Heterotrimer consisting of SecY, SecE and SecG subunits. The heterotrimers can form oligomers, although 1 heterotrimer is thought to be able to translocate proteins. Interacts with the ribosome. Interacts with SecDF, and other proteins may be involved. Interacts with SecA.</text>
</comment>
<dbReference type="GO" id="GO:0006605">
    <property type="term" value="P:protein targeting"/>
    <property type="evidence" value="ECO:0007669"/>
    <property type="project" value="UniProtKB-UniRule"/>
</dbReference>
<evidence type="ECO:0000256" key="7">
    <source>
        <dbReference type="ARBA" id="ARBA00023010"/>
    </source>
</evidence>
<dbReference type="HAMAP" id="MF_00422">
    <property type="entry name" value="SecE"/>
    <property type="match status" value="1"/>
</dbReference>
<evidence type="ECO:0000313" key="10">
    <source>
        <dbReference type="EMBL" id="MCT7358808.1"/>
    </source>
</evidence>
<dbReference type="EMBL" id="JAOANI010000015">
    <property type="protein sequence ID" value="MCT7358808.1"/>
    <property type="molecule type" value="Genomic_DNA"/>
</dbReference>
<dbReference type="Pfam" id="PF00584">
    <property type="entry name" value="SecE"/>
    <property type="match status" value="1"/>
</dbReference>
<dbReference type="InterPro" id="IPR001901">
    <property type="entry name" value="Translocase_SecE/Sec61-g"/>
</dbReference>
<comment type="similarity">
    <text evidence="9">Belongs to the SecE/SEC61-gamma family.</text>
</comment>
<dbReference type="GO" id="GO:0009306">
    <property type="term" value="P:protein secretion"/>
    <property type="evidence" value="ECO:0007669"/>
    <property type="project" value="UniProtKB-UniRule"/>
</dbReference>
<evidence type="ECO:0000256" key="6">
    <source>
        <dbReference type="ARBA" id="ARBA00022989"/>
    </source>
</evidence>
<comment type="caution">
    <text evidence="9">Lacks conserved residue(s) required for the propagation of feature annotation.</text>
</comment>
<feature type="transmembrane region" description="Helical" evidence="9">
    <location>
        <begin position="14"/>
        <end position="33"/>
    </location>
</feature>
<dbReference type="NCBIfam" id="NF004372">
    <property type="entry name" value="PRK05740.1-2"/>
    <property type="match status" value="1"/>
</dbReference>
<dbReference type="GO" id="GO:0008320">
    <property type="term" value="F:protein transmembrane transporter activity"/>
    <property type="evidence" value="ECO:0007669"/>
    <property type="project" value="UniProtKB-UniRule"/>
</dbReference>
<protein>
    <recommendedName>
        <fullName evidence="9">Protein translocase subunit SecE</fullName>
    </recommendedName>
</protein>
<keyword evidence="11" id="KW-1185">Reference proteome</keyword>
<evidence type="ECO:0000256" key="1">
    <source>
        <dbReference type="ARBA" id="ARBA00004370"/>
    </source>
</evidence>
<dbReference type="InterPro" id="IPR038379">
    <property type="entry name" value="SecE_sf"/>
</dbReference>
<proteinExistence type="inferred from homology"/>
<keyword evidence="5 9" id="KW-0653">Protein transport</keyword>
<keyword evidence="4 9" id="KW-0812">Transmembrane</keyword>
<reference evidence="10" key="1">
    <citation type="journal article" date="2022" name="Front. Microbiol.">
        <title>Genome-based taxonomic rearrangement of Oceanobacter-related bacteria including the description of Thalassolituus hydrocarbonoclasticus sp. nov. and Thalassolituus pacificus sp. nov. and emended description of the genus Thalassolituus.</title>
        <authorList>
            <person name="Dong C."/>
            <person name="Wei L."/>
            <person name="Wang J."/>
            <person name="Lai Q."/>
            <person name="Huang Z."/>
            <person name="Shao Z."/>
        </authorList>
    </citation>
    <scope>NUCLEOTIDE SEQUENCE</scope>
    <source>
        <strain evidence="10">59MF3M-4</strain>
    </source>
</reference>
<comment type="caution">
    <text evidence="10">The sequence shown here is derived from an EMBL/GenBank/DDBJ whole genome shotgun (WGS) entry which is preliminary data.</text>
</comment>
<dbReference type="Gene3D" id="1.20.5.1030">
    <property type="entry name" value="Preprotein translocase secy subunit"/>
    <property type="match status" value="1"/>
</dbReference>
<dbReference type="RefSeq" id="WP_260975712.1">
    <property type="nucleotide sequence ID" value="NZ_JAOANI010000015.1"/>
</dbReference>
<evidence type="ECO:0000256" key="8">
    <source>
        <dbReference type="ARBA" id="ARBA00023136"/>
    </source>
</evidence>
<gene>
    <name evidence="9 10" type="primary">secE</name>
    <name evidence="10" type="ORF">NYR02_07225</name>
</gene>
<evidence type="ECO:0000256" key="9">
    <source>
        <dbReference type="HAMAP-Rule" id="MF_00422"/>
    </source>
</evidence>
<evidence type="ECO:0000256" key="3">
    <source>
        <dbReference type="ARBA" id="ARBA00022475"/>
    </source>
</evidence>
<keyword evidence="8 9" id="KW-0472">Membrane</keyword>
<dbReference type="PANTHER" id="PTHR33910:SF1">
    <property type="entry name" value="PROTEIN TRANSLOCASE SUBUNIT SECE"/>
    <property type="match status" value="1"/>
</dbReference>
<dbReference type="GO" id="GO:0065002">
    <property type="term" value="P:intracellular protein transmembrane transport"/>
    <property type="evidence" value="ECO:0007669"/>
    <property type="project" value="UniProtKB-UniRule"/>
</dbReference>
<dbReference type="PRINTS" id="PR01650">
    <property type="entry name" value="SECETRNLCASE"/>
</dbReference>
<dbReference type="PANTHER" id="PTHR33910">
    <property type="entry name" value="PROTEIN TRANSLOCASE SUBUNIT SECE"/>
    <property type="match status" value="1"/>
</dbReference>
<dbReference type="AlphaFoldDB" id="A0A9X2WEE2"/>
<reference evidence="10" key="2">
    <citation type="submission" date="2022-08" db="EMBL/GenBank/DDBJ databases">
        <authorList>
            <person name="Dong C."/>
        </authorList>
    </citation>
    <scope>NUCLEOTIDE SEQUENCE</scope>
    <source>
        <strain evidence="10">59MF3M-4</strain>
    </source>
</reference>
<evidence type="ECO:0000256" key="2">
    <source>
        <dbReference type="ARBA" id="ARBA00022448"/>
    </source>
</evidence>
<organism evidence="10 11">
    <name type="scientific">Thalassolituus pacificus</name>
    <dbReference type="NCBI Taxonomy" id="2975440"/>
    <lineage>
        <taxon>Bacteria</taxon>
        <taxon>Pseudomonadati</taxon>
        <taxon>Pseudomonadota</taxon>
        <taxon>Gammaproteobacteria</taxon>
        <taxon>Oceanospirillales</taxon>
        <taxon>Oceanospirillaceae</taxon>
        <taxon>Thalassolituus</taxon>
    </lineage>
</organism>
<comment type="subcellular location">
    <subcellularLocation>
        <location evidence="1">Membrane</location>
    </subcellularLocation>
</comment>
<evidence type="ECO:0000256" key="4">
    <source>
        <dbReference type="ARBA" id="ARBA00022692"/>
    </source>
</evidence>
<comment type="function">
    <text evidence="9">Essential subunit of the Sec protein translocation channel SecYEG. Clamps together the 2 halves of SecY. May contact the channel plug during translocation.</text>
</comment>
<feature type="transmembrane region" description="Helical" evidence="9">
    <location>
        <begin position="94"/>
        <end position="117"/>
    </location>
</feature>
<keyword evidence="6 9" id="KW-1133">Transmembrane helix</keyword>
<evidence type="ECO:0000256" key="5">
    <source>
        <dbReference type="ARBA" id="ARBA00022927"/>
    </source>
</evidence>